<dbReference type="Proteomes" id="UP000467536">
    <property type="component" value="Unassembled WGS sequence"/>
</dbReference>
<evidence type="ECO:0000313" key="17">
    <source>
        <dbReference type="Proteomes" id="UP000368512"/>
    </source>
</evidence>
<dbReference type="Proteomes" id="UP000368512">
    <property type="component" value="Unassembled WGS sequence"/>
</dbReference>
<dbReference type="EMBL" id="QXLS01000001">
    <property type="protein sequence ID" value="RKA10537.1"/>
    <property type="molecule type" value="Genomic_DNA"/>
</dbReference>
<dbReference type="EMBL" id="AALGDA010000010">
    <property type="protein sequence ID" value="ECY9782320.1"/>
    <property type="molecule type" value="Genomic_DNA"/>
</dbReference>
<dbReference type="Gene3D" id="1.10.10.60">
    <property type="entry name" value="Homeodomain-like"/>
    <property type="match status" value="2"/>
</dbReference>
<evidence type="ECO:0000313" key="12">
    <source>
        <dbReference type="EMBL" id="HAA8054006.1"/>
    </source>
</evidence>
<evidence type="ECO:0000313" key="9">
    <source>
        <dbReference type="EMBL" id="EAH4240488.1"/>
    </source>
</evidence>
<dbReference type="PANTHER" id="PTHR43280">
    <property type="entry name" value="ARAC-FAMILY TRANSCRIPTIONAL REGULATOR"/>
    <property type="match status" value="1"/>
</dbReference>
<dbReference type="SMART" id="SM00342">
    <property type="entry name" value="HTH_ARAC"/>
    <property type="match status" value="1"/>
</dbReference>
<dbReference type="EMBL" id="DAAEEB010000010">
    <property type="protein sequence ID" value="HAA8054006.1"/>
    <property type="molecule type" value="Genomic_DNA"/>
</dbReference>
<sequence length="183" mass="21707">MEKEKVVNIQPLMDSQVESQFTQQIQEDFNKKNPDHSALLHSLETVEVLDVLSDYYSAHEKQKQPRKETTSVNKTGKEHKEIKQAIRYIKKNIHRSITLEEVANYVYLSPFYLSKLFKNELNINFINYVNEQKMLYAKEQLEKSDWAVHTIAKNLGFSRASYFCKVFKKEFDMTPKEYRDSLK</sequence>
<dbReference type="EMBL" id="AANEHK010000012">
    <property type="protein sequence ID" value="EDO0986772.1"/>
    <property type="molecule type" value="Genomic_DNA"/>
</dbReference>
<reference evidence="12" key="7">
    <citation type="submission" date="2019-10" db="EMBL/GenBank/DDBJ databases">
        <authorList>
            <consortium name="NCBI Pathogen Detection Project"/>
        </authorList>
    </citation>
    <scope>NUCLEOTIDE SEQUENCE</scope>
    <source>
        <strain evidence="12">09CEB371LM</strain>
    </source>
</reference>
<dbReference type="Proteomes" id="UP000522199">
    <property type="component" value="Unassembled WGS sequence"/>
</dbReference>
<dbReference type="InterPro" id="IPR020449">
    <property type="entry name" value="Tscrpt_reg_AraC-type_HTH"/>
</dbReference>
<evidence type="ECO:0000313" key="19">
    <source>
        <dbReference type="Proteomes" id="UP000489121"/>
    </source>
</evidence>
<dbReference type="EMBL" id="AABBZO010000015">
    <property type="protein sequence ID" value="EAG4463038.1"/>
    <property type="molecule type" value="Genomic_DNA"/>
</dbReference>
<keyword evidence="3" id="KW-0804">Transcription</keyword>
<keyword evidence="1" id="KW-0805">Transcription regulation</keyword>
<evidence type="ECO:0000313" key="15">
    <source>
        <dbReference type="Proteomes" id="UP000272537"/>
    </source>
</evidence>
<comment type="caution">
    <text evidence="8">The sequence shown here is derived from an EMBL/GenBank/DDBJ whole genome shotgun (WGS) entry which is preliminary data.</text>
</comment>
<evidence type="ECO:0000313" key="14">
    <source>
        <dbReference type="EMBL" id="RKA10537.1"/>
    </source>
</evidence>
<reference evidence="13 23" key="8">
    <citation type="submission" date="2020-06" db="EMBL/GenBank/DDBJ databases">
        <title>Two Listeria outbreaks in Switzerland in 2018 and 2020.</title>
        <authorList>
            <person name="Stevens M.J.A."/>
            <person name="Bloemberg G."/>
            <person name="Nusch-Inderbinnen M."/>
            <person name="Stephan R."/>
        </authorList>
    </citation>
    <scope>NUCLEOTIDE SEQUENCE [LARGE SCALE GENOMIC DNA]</scope>
    <source>
        <strain evidence="13 23">N18-0707</strain>
    </source>
</reference>
<evidence type="ECO:0000313" key="5">
    <source>
        <dbReference type="EMBL" id="EAC5548867.1"/>
    </source>
</evidence>
<dbReference type="Proteomes" id="UP000272537">
    <property type="component" value="Unassembled WGS sequence"/>
</dbReference>
<reference evidence="10 19" key="6">
    <citation type="submission" date="2019-09" db="EMBL/GenBank/DDBJ databases">
        <authorList>
            <consortium name="PulseNet: The National Subtyping Network for Foodborne Disease Surveillance"/>
            <person name="Tarr C.L."/>
            <person name="Trees E."/>
            <person name="Katz L.S."/>
            <person name="Carleton-Romer H.A."/>
            <person name="Stroika S."/>
            <person name="Kucerova Z."/>
            <person name="Roache K.F."/>
            <person name="Sabol A.L."/>
            <person name="Besser J."/>
            <person name="Gerner-Smidt P."/>
        </authorList>
    </citation>
    <scope>NUCLEOTIDE SEQUENCE [LARGE SCALE GENOMIC DNA]</scope>
    <source>
        <strain evidence="10 19">PNUSAL005692</strain>
    </source>
</reference>
<evidence type="ECO:0000313" key="6">
    <source>
        <dbReference type="EMBL" id="EAC7480864.1"/>
    </source>
</evidence>
<dbReference type="EMBL" id="AAAIXK010000001">
    <property type="protein sequence ID" value="EAC5548867.1"/>
    <property type="molecule type" value="Genomic_DNA"/>
</dbReference>
<dbReference type="InterPro" id="IPR009057">
    <property type="entry name" value="Homeodomain-like_sf"/>
</dbReference>
<evidence type="ECO:0000313" key="7">
    <source>
        <dbReference type="EMBL" id="EAG4463038.1"/>
    </source>
</evidence>
<dbReference type="PRINTS" id="PR00032">
    <property type="entry name" value="HTHARAC"/>
</dbReference>
<dbReference type="InterPro" id="IPR018060">
    <property type="entry name" value="HTH_AraC"/>
</dbReference>
<dbReference type="Pfam" id="PF12833">
    <property type="entry name" value="HTH_18"/>
    <property type="match status" value="1"/>
</dbReference>
<dbReference type="KEGG" id="lmok:CQ02_06105"/>
<dbReference type="Proteomes" id="UP000489121">
    <property type="component" value="Unassembled WGS sequence"/>
</dbReference>
<evidence type="ECO:0000313" key="11">
    <source>
        <dbReference type="EMBL" id="EDO0986772.1"/>
    </source>
</evidence>
<dbReference type="EMBL" id="AABEKY010000007">
    <property type="protein sequence ID" value="EAG9388249.1"/>
    <property type="molecule type" value="Genomic_DNA"/>
</dbReference>
<dbReference type="RefSeq" id="WP_003734691.1">
    <property type="nucleotide sequence ID" value="NC_021825.2"/>
</dbReference>
<evidence type="ECO:0000259" key="4">
    <source>
        <dbReference type="PROSITE" id="PS01124"/>
    </source>
</evidence>
<evidence type="ECO:0000313" key="22">
    <source>
        <dbReference type="Proteomes" id="UP000528151"/>
    </source>
</evidence>
<dbReference type="Proteomes" id="UP000365297">
    <property type="component" value="Unassembled WGS sequence"/>
</dbReference>
<dbReference type="AlphaFoldDB" id="A0A0B8QXW6"/>
<evidence type="ECO:0000313" key="21">
    <source>
        <dbReference type="Proteomes" id="UP000527632"/>
    </source>
</evidence>
<reference evidence="11 18" key="5">
    <citation type="submission" date="2019-08" db="EMBL/GenBank/DDBJ databases">
        <authorList>
            <person name="Ashton P.M."/>
            <person name="Dallman T."/>
            <person name="Nair S."/>
            <person name="De Pinna E."/>
            <person name="Peters T."/>
            <person name="Grant K."/>
        </authorList>
    </citation>
    <scope>NUCLEOTIDE SEQUENCE [LARGE SCALE GENOMIC DNA]</scope>
    <source>
        <strain evidence="11 18">788324</strain>
    </source>
</reference>
<dbReference type="SUPFAM" id="SSF46689">
    <property type="entry name" value="Homeodomain-like"/>
    <property type="match status" value="2"/>
</dbReference>
<dbReference type="EMBL" id="AABGUK010000001">
    <property type="protein sequence ID" value="EAH4240488.1"/>
    <property type="molecule type" value="Genomic_DNA"/>
</dbReference>
<evidence type="ECO:0000313" key="23">
    <source>
        <dbReference type="Proteomes" id="UP000544530"/>
    </source>
</evidence>
<evidence type="ECO:0000256" key="1">
    <source>
        <dbReference type="ARBA" id="ARBA00023015"/>
    </source>
</evidence>
<dbReference type="PROSITE" id="PS01124">
    <property type="entry name" value="HTH_ARAC_FAMILY_2"/>
    <property type="match status" value="1"/>
</dbReference>
<evidence type="ECO:0000313" key="8">
    <source>
        <dbReference type="EMBL" id="EAG9388249.1"/>
    </source>
</evidence>
<accession>A0A0B8QXW6</accession>
<dbReference type="EMBL" id="AAAJWF010000005">
    <property type="protein sequence ID" value="EAC7480864.1"/>
    <property type="molecule type" value="Genomic_DNA"/>
</dbReference>
<evidence type="ECO:0000313" key="20">
    <source>
        <dbReference type="Proteomes" id="UP000522199"/>
    </source>
</evidence>
<proteinExistence type="predicted"/>
<dbReference type="GO" id="GO:0043565">
    <property type="term" value="F:sequence-specific DNA binding"/>
    <property type="evidence" value="ECO:0007669"/>
    <property type="project" value="InterPro"/>
</dbReference>
<evidence type="ECO:0000313" key="10">
    <source>
        <dbReference type="EMBL" id="ECY9782320.1"/>
    </source>
</evidence>
<evidence type="ECO:0000313" key="18">
    <source>
        <dbReference type="Proteomes" id="UP000467536"/>
    </source>
</evidence>
<dbReference type="Proteomes" id="UP000840039">
    <property type="component" value="Unassembled WGS sequence"/>
</dbReference>
<dbReference type="KEGG" id="lmv:Y193_09795"/>
<evidence type="ECO:0000313" key="16">
    <source>
        <dbReference type="Proteomes" id="UP000365297"/>
    </source>
</evidence>
<organism evidence="8 20">
    <name type="scientific">Listeria monocytogenes</name>
    <dbReference type="NCBI Taxonomy" id="1639"/>
    <lineage>
        <taxon>Bacteria</taxon>
        <taxon>Bacillati</taxon>
        <taxon>Bacillota</taxon>
        <taxon>Bacilli</taxon>
        <taxon>Bacillales</taxon>
        <taxon>Listeriaceae</taxon>
        <taxon>Listeria</taxon>
    </lineage>
</organism>
<name>A0A0B8QXW6_LISMN</name>
<reference evidence="8 20" key="4">
    <citation type="submission" date="2019-04" db="EMBL/GenBank/DDBJ databases">
        <authorList>
            <consortium name="GenomeTrakr network: Whole genome sequencing for foodborne pathogen traceback"/>
        </authorList>
    </citation>
    <scope>NUCLEOTIDE SEQUENCE [LARGE SCALE GENOMIC DNA]</scope>
    <source>
        <strain evidence="8 20">CFSAN072474</strain>
    </source>
</reference>
<protein>
    <submittedName>
        <fullName evidence="8">AraC family transcriptional regulator</fullName>
    </submittedName>
    <submittedName>
        <fullName evidence="10">Helix-turn-helix transcriptional regulator</fullName>
    </submittedName>
    <submittedName>
        <fullName evidence="14">Regulatory protein SoxS</fullName>
    </submittedName>
</protein>
<reference evidence="16 17" key="3">
    <citation type="submission" date="2018-06" db="EMBL/GenBank/DDBJ databases">
        <authorList>
            <consortium name="GenomeTrakr: Next Generation Sequencing Network for Food Pathogen Tracability"/>
        </authorList>
    </citation>
    <scope>NUCLEOTIDE SEQUENCE [LARGE SCALE GENOMIC DNA]</scope>
    <source>
        <strain evidence="6 17">CFSAN008042</strain>
        <strain evidence="7 22">CFSAN063727</strain>
        <strain evidence="5 16">FDA00007096</strain>
        <strain evidence="9 21">LS1344</strain>
    </source>
</reference>
<dbReference type="Proteomes" id="UP000544530">
    <property type="component" value="Unassembled WGS sequence"/>
</dbReference>
<dbReference type="PANTHER" id="PTHR43280:SF10">
    <property type="entry name" value="REGULATORY PROTEIN POCR"/>
    <property type="match status" value="1"/>
</dbReference>
<gene>
    <name evidence="14" type="primary">soxs_1</name>
    <name evidence="5" type="ORF">ARY78_00300</name>
    <name evidence="7" type="ORF">CA369_12125</name>
    <name evidence="8" type="ORF">CW845_12200</name>
    <name evidence="6" type="ORF">DQ70_09250</name>
    <name evidence="14" type="ORF">DYZ80_00064</name>
    <name evidence="9" type="ORF">E5F58_00570</name>
    <name evidence="10" type="ORF">F6515_04875</name>
    <name evidence="11" type="ORF">FV747_12285</name>
    <name evidence="12" type="ORF">GHH22_12740</name>
    <name evidence="13" type="ORF">HZJ64_05680</name>
</gene>
<evidence type="ECO:0000256" key="3">
    <source>
        <dbReference type="ARBA" id="ARBA00023163"/>
    </source>
</evidence>
<dbReference type="EMBL" id="JACAVN010000003">
    <property type="protein sequence ID" value="NYA01315.1"/>
    <property type="molecule type" value="Genomic_DNA"/>
</dbReference>
<evidence type="ECO:0000256" key="2">
    <source>
        <dbReference type="ARBA" id="ARBA00023125"/>
    </source>
</evidence>
<feature type="domain" description="HTH araC/xylS-type" evidence="4">
    <location>
        <begin position="83"/>
        <end position="181"/>
    </location>
</feature>
<reference evidence="14 15" key="1">
    <citation type="journal article" date="2018" name="BMC Genomics">
        <title>Genes significantly associated with lineage II food isolates of Listeria monocytogenes.</title>
        <authorList>
            <person name="Pirone-Davies C."/>
            <person name="Chen Y."/>
            <person name="Pightling A."/>
            <person name="Ryan G."/>
            <person name="Wang Y."/>
            <person name="Yao K."/>
            <person name="Hoffmann M."/>
            <person name="Allard M.W."/>
        </authorList>
    </citation>
    <scope>NUCLEOTIDE SEQUENCE [LARGE SCALE GENOMIC DNA]</scope>
    <source>
        <strain evidence="14 15">PNUSAL000550</strain>
    </source>
</reference>
<dbReference type="Proteomes" id="UP000527632">
    <property type="component" value="Unassembled WGS sequence"/>
</dbReference>
<reference evidence="12" key="2">
    <citation type="journal article" date="2018" name="Genome Biol.">
        <title>SKESA: strategic k-mer extension for scrupulous assemblies.</title>
        <authorList>
            <person name="Souvorov A."/>
            <person name="Agarwala R."/>
            <person name="Lipman D.J."/>
        </authorList>
    </citation>
    <scope>NUCLEOTIDE SEQUENCE [LARGE SCALE GENOMIC DNA]</scope>
    <source>
        <strain evidence="12">09CEB371LM</strain>
    </source>
</reference>
<dbReference type="GO" id="GO:0003700">
    <property type="term" value="F:DNA-binding transcription factor activity"/>
    <property type="evidence" value="ECO:0007669"/>
    <property type="project" value="InterPro"/>
</dbReference>
<evidence type="ECO:0000313" key="13">
    <source>
        <dbReference type="EMBL" id="NYA01315.1"/>
    </source>
</evidence>
<dbReference type="Proteomes" id="UP000528151">
    <property type="component" value="Unassembled WGS sequence"/>
</dbReference>
<keyword evidence="2" id="KW-0238">DNA-binding</keyword>